<dbReference type="RefSeq" id="WP_229957638.1">
    <property type="nucleotide sequence ID" value="NZ_JAJJWI010000001.1"/>
</dbReference>
<evidence type="ECO:0000313" key="4">
    <source>
        <dbReference type="Proteomes" id="UP001597369"/>
    </source>
</evidence>
<evidence type="ECO:0000259" key="1">
    <source>
        <dbReference type="Pfam" id="PF00534"/>
    </source>
</evidence>
<feature type="domain" description="Glycosyl transferase family 1" evidence="1">
    <location>
        <begin position="214"/>
        <end position="366"/>
    </location>
</feature>
<dbReference type="Pfam" id="PF13439">
    <property type="entry name" value="Glyco_transf_4"/>
    <property type="match status" value="1"/>
</dbReference>
<keyword evidence="4" id="KW-1185">Reference proteome</keyword>
<keyword evidence="3" id="KW-0808">Transferase</keyword>
<dbReference type="GO" id="GO:0016757">
    <property type="term" value="F:glycosyltransferase activity"/>
    <property type="evidence" value="ECO:0007669"/>
    <property type="project" value="UniProtKB-KW"/>
</dbReference>
<dbReference type="SUPFAM" id="SSF53756">
    <property type="entry name" value="UDP-Glycosyltransferase/glycogen phosphorylase"/>
    <property type="match status" value="1"/>
</dbReference>
<sequence length="405" mass="46001">MRILVIHNKYKIRGGEDSCFETETGLLREHGHKVRTLIFDNDVIDSSLITTIKLSYKLFYNSDSAVALEKEIQEFRPQIIHVHNFFYIASPAVFYVAHKHHIPVVLTVHNFRMICAGALLLRDGKVCEKCIHSKFPVDGIIHGCYGGSAMQTAHLTCMTSFHKLAGTWRKKVTRYIVLNNFAKRKLHNSSLGLKSDQIAVKPNCVPDNGYTLPNDREDYFVFVGRLSQEKGIDVLLKARDRFPFKLKIIGTGPLEELVQEYAAKYDDVEYCGFQNSSFITEMLKKSKGLIFPSVWYEGMPITILEAFSTGTPVIASDIDNINEIVENNVNGIHFRLGDSDSLADALKTFNPDIDESQRFLYKQARKTFERKYTREGNYELLMAVYHDVIGSDSEESAGYSTKLAI</sequence>
<evidence type="ECO:0000313" key="3">
    <source>
        <dbReference type="EMBL" id="MFD2068945.1"/>
    </source>
</evidence>
<dbReference type="CDD" id="cd03801">
    <property type="entry name" value="GT4_PimA-like"/>
    <property type="match status" value="1"/>
</dbReference>
<comment type="caution">
    <text evidence="3">The sequence shown here is derived from an EMBL/GenBank/DDBJ whole genome shotgun (WGS) entry which is preliminary data.</text>
</comment>
<organism evidence="3 4">
    <name type="scientific">Pontibacter silvestris</name>
    <dbReference type="NCBI Taxonomy" id="2305183"/>
    <lineage>
        <taxon>Bacteria</taxon>
        <taxon>Pseudomonadati</taxon>
        <taxon>Bacteroidota</taxon>
        <taxon>Cytophagia</taxon>
        <taxon>Cytophagales</taxon>
        <taxon>Hymenobacteraceae</taxon>
        <taxon>Pontibacter</taxon>
    </lineage>
</organism>
<dbReference type="EMBL" id="JBHUHV010000058">
    <property type="protein sequence ID" value="MFD2068945.1"/>
    <property type="molecule type" value="Genomic_DNA"/>
</dbReference>
<feature type="domain" description="Glycosyltransferase subfamily 4-like N-terminal" evidence="2">
    <location>
        <begin position="29"/>
        <end position="205"/>
    </location>
</feature>
<dbReference type="InterPro" id="IPR028098">
    <property type="entry name" value="Glyco_trans_4-like_N"/>
</dbReference>
<protein>
    <submittedName>
        <fullName evidence="3">Glycosyltransferase family 4 protein</fullName>
        <ecNumber evidence="3">2.4.-.-</ecNumber>
    </submittedName>
</protein>
<dbReference type="PANTHER" id="PTHR45947:SF13">
    <property type="entry name" value="TRANSFERASE"/>
    <property type="match status" value="1"/>
</dbReference>
<dbReference type="Gene3D" id="3.40.50.2000">
    <property type="entry name" value="Glycogen Phosphorylase B"/>
    <property type="match status" value="2"/>
</dbReference>
<dbReference type="Pfam" id="PF00534">
    <property type="entry name" value="Glycos_transf_1"/>
    <property type="match status" value="1"/>
</dbReference>
<accession>A0ABW4X3R1</accession>
<dbReference type="PANTHER" id="PTHR45947">
    <property type="entry name" value="SULFOQUINOVOSYL TRANSFERASE SQD2"/>
    <property type="match status" value="1"/>
</dbReference>
<dbReference type="InterPro" id="IPR001296">
    <property type="entry name" value="Glyco_trans_1"/>
</dbReference>
<dbReference type="InterPro" id="IPR050194">
    <property type="entry name" value="Glycosyltransferase_grp1"/>
</dbReference>
<name>A0ABW4X3R1_9BACT</name>
<dbReference type="Proteomes" id="UP001597369">
    <property type="component" value="Unassembled WGS sequence"/>
</dbReference>
<proteinExistence type="predicted"/>
<keyword evidence="3" id="KW-0328">Glycosyltransferase</keyword>
<dbReference type="EC" id="2.4.-.-" evidence="3"/>
<evidence type="ECO:0000259" key="2">
    <source>
        <dbReference type="Pfam" id="PF13439"/>
    </source>
</evidence>
<gene>
    <name evidence="3" type="ORF">ACFSKU_18795</name>
</gene>
<reference evidence="4" key="1">
    <citation type="journal article" date="2019" name="Int. J. Syst. Evol. Microbiol.">
        <title>The Global Catalogue of Microorganisms (GCM) 10K type strain sequencing project: providing services to taxonomists for standard genome sequencing and annotation.</title>
        <authorList>
            <consortium name="The Broad Institute Genomics Platform"/>
            <consortium name="The Broad Institute Genome Sequencing Center for Infectious Disease"/>
            <person name="Wu L."/>
            <person name="Ma J."/>
        </authorList>
    </citation>
    <scope>NUCLEOTIDE SEQUENCE [LARGE SCALE GENOMIC DNA]</scope>
    <source>
        <strain evidence="4">JCM 16545</strain>
    </source>
</reference>